<dbReference type="InterPro" id="IPR017958">
    <property type="entry name" value="Gln-tRNA_amidoTrfase_suB_CS"/>
</dbReference>
<keyword evidence="6 10" id="KW-0648">Protein biosynthesis</keyword>
<dbReference type="InterPro" id="IPR006075">
    <property type="entry name" value="Asn/Gln-tRNA_Trfase_suB/E_cat"/>
</dbReference>
<keyword evidence="4 10" id="KW-0547">Nucleotide-binding</keyword>
<protein>
    <recommendedName>
        <fullName evidence="10">Aspartyl/glutamyl-tRNA(Asn/Gln) amidotransferase subunit B</fullName>
        <shortName evidence="10">Asp/Glu-ADT subunit B</shortName>
        <ecNumber evidence="10">6.3.5.-</ecNumber>
    </recommendedName>
</protein>
<keyword evidence="5 10" id="KW-0067">ATP-binding</keyword>
<comment type="catalytic activity">
    <reaction evidence="9 10">
        <text>L-glutamyl-tRNA(Gln) + L-glutamine + ATP + H2O = L-glutaminyl-tRNA(Gln) + L-glutamate + ADP + phosphate + H(+)</text>
        <dbReference type="Rhea" id="RHEA:17521"/>
        <dbReference type="Rhea" id="RHEA-COMP:9681"/>
        <dbReference type="Rhea" id="RHEA-COMP:9684"/>
        <dbReference type="ChEBI" id="CHEBI:15377"/>
        <dbReference type="ChEBI" id="CHEBI:15378"/>
        <dbReference type="ChEBI" id="CHEBI:29985"/>
        <dbReference type="ChEBI" id="CHEBI:30616"/>
        <dbReference type="ChEBI" id="CHEBI:43474"/>
        <dbReference type="ChEBI" id="CHEBI:58359"/>
        <dbReference type="ChEBI" id="CHEBI:78520"/>
        <dbReference type="ChEBI" id="CHEBI:78521"/>
        <dbReference type="ChEBI" id="CHEBI:456216"/>
    </reaction>
</comment>
<evidence type="ECO:0000256" key="2">
    <source>
        <dbReference type="ARBA" id="ARBA00011123"/>
    </source>
</evidence>
<comment type="catalytic activity">
    <reaction evidence="8 10">
        <text>L-aspartyl-tRNA(Asn) + L-glutamine + ATP + H2O = L-asparaginyl-tRNA(Asn) + L-glutamate + ADP + phosphate + 2 H(+)</text>
        <dbReference type="Rhea" id="RHEA:14513"/>
        <dbReference type="Rhea" id="RHEA-COMP:9674"/>
        <dbReference type="Rhea" id="RHEA-COMP:9677"/>
        <dbReference type="ChEBI" id="CHEBI:15377"/>
        <dbReference type="ChEBI" id="CHEBI:15378"/>
        <dbReference type="ChEBI" id="CHEBI:29985"/>
        <dbReference type="ChEBI" id="CHEBI:30616"/>
        <dbReference type="ChEBI" id="CHEBI:43474"/>
        <dbReference type="ChEBI" id="CHEBI:58359"/>
        <dbReference type="ChEBI" id="CHEBI:78515"/>
        <dbReference type="ChEBI" id="CHEBI:78516"/>
        <dbReference type="ChEBI" id="CHEBI:456216"/>
    </reaction>
</comment>
<dbReference type="NCBIfam" id="NF004012">
    <property type="entry name" value="PRK05477.1-2"/>
    <property type="match status" value="1"/>
</dbReference>
<evidence type="ECO:0000259" key="11">
    <source>
        <dbReference type="SMART" id="SM00845"/>
    </source>
</evidence>
<dbReference type="EC" id="6.3.5.-" evidence="10"/>
<evidence type="ECO:0000256" key="3">
    <source>
        <dbReference type="ARBA" id="ARBA00022598"/>
    </source>
</evidence>
<name>A0ABY0FIU5_9BACT</name>
<keyword evidence="13" id="KW-1185">Reference proteome</keyword>
<comment type="function">
    <text evidence="7 10">Allows the formation of correctly charged Asn-tRNA(Asn) or Gln-tRNA(Gln) through the transamidation of misacylated Asp-tRNA(Asn) or Glu-tRNA(Gln) in organisms which lack either or both of asparaginyl-tRNA or glutaminyl-tRNA synthetases. The reaction takes place in the presence of glutamine and ATP through an activated phospho-Asp-tRNA(Asn) or phospho-Glu-tRNA(Gln).</text>
</comment>
<dbReference type="SMART" id="SM00845">
    <property type="entry name" value="GatB_Yqey"/>
    <property type="match status" value="1"/>
</dbReference>
<reference evidence="12 13" key="1">
    <citation type="journal article" date="2018" name="bioRxiv">
        <title>Evidence of independent acquisition and adaption of ultra-small bacteria to human hosts across the highly diverse yet reduced genomes of the phylum Saccharibacteria.</title>
        <authorList>
            <person name="McLean J.S."/>
            <person name="Bor B."/>
            <person name="To T.T."/>
            <person name="Liu Q."/>
            <person name="Kearns K.A."/>
            <person name="Solden L.M."/>
            <person name="Wrighton K.C."/>
            <person name="He X."/>
            <person name="Shi W."/>
        </authorList>
    </citation>
    <scope>NUCLEOTIDE SEQUENCE [LARGE SCALE GENOMIC DNA]</scope>
    <source>
        <strain evidence="12 13">TM7_CMJM_G6_1_HOT_870</strain>
    </source>
</reference>
<dbReference type="InterPro" id="IPR004413">
    <property type="entry name" value="GatB"/>
</dbReference>
<dbReference type="NCBIfam" id="TIGR00133">
    <property type="entry name" value="gatB"/>
    <property type="match status" value="1"/>
</dbReference>
<dbReference type="InterPro" id="IPR014746">
    <property type="entry name" value="Gln_synth/guanido_kin_cat_dom"/>
</dbReference>
<dbReference type="RefSeq" id="WP_129718606.1">
    <property type="nucleotide sequence ID" value="NZ_PRLK01000002.1"/>
</dbReference>
<dbReference type="PROSITE" id="PS01234">
    <property type="entry name" value="GATB"/>
    <property type="match status" value="1"/>
</dbReference>
<reference evidence="12 13" key="2">
    <citation type="journal article" date="2020" name="Cell Rep.">
        <title>Acquisition and Adaptation of Ultra-small Parasitic Reduced Genome Bacteria to Mammalian Hosts.</title>
        <authorList>
            <person name="McLean J.S."/>
            <person name="Bor B."/>
            <person name="Kerns K.A."/>
            <person name="Liu Q."/>
            <person name="To T.T."/>
            <person name="Solden L."/>
            <person name="Hendrickson E.L."/>
            <person name="Wrighton K."/>
            <person name="Shi W."/>
            <person name="He X."/>
        </authorList>
    </citation>
    <scope>NUCLEOTIDE SEQUENCE [LARGE SCALE GENOMIC DNA]</scope>
    <source>
        <strain evidence="12 13">TM7_CMJM_G6_1_HOT_870</strain>
    </source>
</reference>
<dbReference type="Proteomes" id="UP001190925">
    <property type="component" value="Unassembled WGS sequence"/>
</dbReference>
<dbReference type="SUPFAM" id="SSF89095">
    <property type="entry name" value="GatB/YqeY motif"/>
    <property type="match status" value="1"/>
</dbReference>
<gene>
    <name evidence="10 12" type="primary">gatB</name>
    <name evidence="12" type="ORF">G6CMJM_00183</name>
</gene>
<evidence type="ECO:0000313" key="13">
    <source>
        <dbReference type="Proteomes" id="UP001190925"/>
    </source>
</evidence>
<comment type="caution">
    <text evidence="12">The sequence shown here is derived from an EMBL/GenBank/DDBJ whole genome shotgun (WGS) entry which is preliminary data.</text>
</comment>
<evidence type="ECO:0000256" key="7">
    <source>
        <dbReference type="ARBA" id="ARBA00024799"/>
    </source>
</evidence>
<evidence type="ECO:0000256" key="8">
    <source>
        <dbReference type="ARBA" id="ARBA00047380"/>
    </source>
</evidence>
<dbReference type="EMBL" id="PRLK01000002">
    <property type="protein sequence ID" value="RYC72847.1"/>
    <property type="molecule type" value="Genomic_DNA"/>
</dbReference>
<sequence length="504" mass="57341">MEDILKKYEMTIGIECHVQLKTKTKLFSGSDNDARDKEPNEATSPIDFGLPGMLPVLNKEAVVLAVRAGKALNAKIANVSRFDRKHYFYPDLPKGYQTSQLYQPIIGEGEIKPILPNGEEFTVRIEHAHLEEDAGKLTHYGDYSLVDLNRAGTPLIEIVSMPDIHSSEQARAYAEELHRRMIFADVTEGDLYQGNMRFDVNISARKIGDPKLGTRTEIKNLNSFRSVERAAQYEFERQVKLLEKGEKIKQETRGWLDDEQKTVSQRSKEEAQDYRYMPDPDIPPVVLSNEEITKMQAGFPMMPNQYREYWKKLDLDSSVVNFALSHKEVAELMQAILGEGYHKTQKELIDELEIEDYDIKNHNENVKRIFNWFASIPADELDLHKIWMGYAGPRRTLRLANMVQKNQLSSTGAKEIFMSFFDESTAGKMPEEIAKERNLLQVSDEGAIAKIVDEVLALEESQKAIADIKAGNDKAIGFLVGLIMKKSQGKANPAMAQKLIRERI</sequence>
<dbReference type="InterPro" id="IPR017959">
    <property type="entry name" value="Asn/Gln-tRNA_amidoTrfase_suB/E"/>
</dbReference>
<dbReference type="PANTHER" id="PTHR11659:SF0">
    <property type="entry name" value="GLUTAMYL-TRNA(GLN) AMIDOTRANSFERASE SUBUNIT B, MITOCHONDRIAL"/>
    <property type="match status" value="1"/>
</dbReference>
<dbReference type="InterPro" id="IPR023168">
    <property type="entry name" value="GatB_Yqey_C_2"/>
</dbReference>
<dbReference type="GO" id="GO:0016874">
    <property type="term" value="F:ligase activity"/>
    <property type="evidence" value="ECO:0007669"/>
    <property type="project" value="UniProtKB-KW"/>
</dbReference>
<comment type="similarity">
    <text evidence="1 10">Belongs to the GatB/GatE family. GatB subfamily.</text>
</comment>
<dbReference type="Pfam" id="PF02934">
    <property type="entry name" value="GatB_N"/>
    <property type="match status" value="1"/>
</dbReference>
<dbReference type="Pfam" id="PF02637">
    <property type="entry name" value="GatB_Yqey"/>
    <property type="match status" value="1"/>
</dbReference>
<comment type="subunit">
    <text evidence="2 10">Heterotrimer of A, B and C subunits.</text>
</comment>
<dbReference type="InterPro" id="IPR018027">
    <property type="entry name" value="Asn/Gln_amidotransferase"/>
</dbReference>
<keyword evidence="3 10" id="KW-0436">Ligase</keyword>
<accession>A0ABY0FIU5</accession>
<dbReference type="NCBIfam" id="NF004014">
    <property type="entry name" value="PRK05477.1-4"/>
    <property type="match status" value="1"/>
</dbReference>
<evidence type="ECO:0000256" key="10">
    <source>
        <dbReference type="HAMAP-Rule" id="MF_00121"/>
    </source>
</evidence>
<evidence type="ECO:0000256" key="6">
    <source>
        <dbReference type="ARBA" id="ARBA00022917"/>
    </source>
</evidence>
<evidence type="ECO:0000256" key="9">
    <source>
        <dbReference type="ARBA" id="ARBA00047913"/>
    </source>
</evidence>
<evidence type="ECO:0000313" key="12">
    <source>
        <dbReference type="EMBL" id="RYC72847.1"/>
    </source>
</evidence>
<feature type="domain" description="Asn/Gln amidotransferase" evidence="11">
    <location>
        <begin position="355"/>
        <end position="504"/>
    </location>
</feature>
<evidence type="ECO:0000256" key="4">
    <source>
        <dbReference type="ARBA" id="ARBA00022741"/>
    </source>
</evidence>
<organism evidence="12 13">
    <name type="scientific">Candidatus Nanogingivalis gingivitcus</name>
    <dbReference type="NCBI Taxonomy" id="2171992"/>
    <lineage>
        <taxon>Bacteria</taxon>
        <taxon>Candidatus Saccharimonadota</taxon>
        <taxon>Candidatus Nanosyncoccalia</taxon>
        <taxon>Candidatus Nanogingivales</taxon>
        <taxon>Candidatus Nanogingivalaceae</taxon>
        <taxon>Candidatus Nanogingivalis</taxon>
    </lineage>
</organism>
<dbReference type="SUPFAM" id="SSF55931">
    <property type="entry name" value="Glutamine synthetase/guanido kinase"/>
    <property type="match status" value="1"/>
</dbReference>
<evidence type="ECO:0000256" key="5">
    <source>
        <dbReference type="ARBA" id="ARBA00022840"/>
    </source>
</evidence>
<proteinExistence type="inferred from homology"/>
<dbReference type="PANTHER" id="PTHR11659">
    <property type="entry name" value="GLUTAMYL-TRNA GLN AMIDOTRANSFERASE SUBUNIT B MITOCHONDRIAL AND PROKARYOTIC PET112-RELATED"/>
    <property type="match status" value="1"/>
</dbReference>
<evidence type="ECO:0000256" key="1">
    <source>
        <dbReference type="ARBA" id="ARBA00005306"/>
    </source>
</evidence>
<dbReference type="Gene3D" id="1.10.10.410">
    <property type="match status" value="1"/>
</dbReference>
<dbReference type="InterPro" id="IPR003789">
    <property type="entry name" value="Asn/Gln_tRNA_amidoTrase-B-like"/>
</dbReference>
<dbReference type="HAMAP" id="MF_00121">
    <property type="entry name" value="GatB"/>
    <property type="match status" value="1"/>
</dbReference>